<reference evidence="2 3" key="1">
    <citation type="submission" date="2019-02" db="EMBL/GenBank/DDBJ databases">
        <title>Siculibacillus lacustris gen. nov., sp. nov., a new rosette-forming bacterium isolated from a freshwater crater lake (Lake St. Ana, Romania).</title>
        <authorList>
            <person name="Felfoldi T."/>
            <person name="Marton Z."/>
            <person name="Szabo A."/>
            <person name="Mentes A."/>
            <person name="Boka K."/>
            <person name="Marialigeti K."/>
            <person name="Mathe I."/>
            <person name="Koncz M."/>
            <person name="Schumann P."/>
            <person name="Toth E."/>
        </authorList>
    </citation>
    <scope>NUCLEOTIDE SEQUENCE [LARGE SCALE GENOMIC DNA]</scope>
    <source>
        <strain evidence="2 3">SA-279</strain>
    </source>
</reference>
<proteinExistence type="predicted"/>
<sequence length="171" mass="17599">MPTPAPDVAADRAEIAGEIERGLGDFGRDADVHPPRREISEKDLMAELDVTIAGLSRESVAPTHEPPFATIHAAAPAPIHAPAPPVTAAPEPAPAPLPSRIEPRFAPAPSEAPPVVADLPSIAAPVPPPAAAPNPVPAPVAPPAEAPRAPVDELEEEMARLLSELSGPPRR</sequence>
<dbReference type="EMBL" id="SJFN01000043">
    <property type="protein sequence ID" value="TBW33485.1"/>
    <property type="molecule type" value="Genomic_DNA"/>
</dbReference>
<keyword evidence="3" id="KW-1185">Reference proteome</keyword>
<name>A0A4Q9VF36_9HYPH</name>
<evidence type="ECO:0000313" key="3">
    <source>
        <dbReference type="Proteomes" id="UP000292781"/>
    </source>
</evidence>
<evidence type="ECO:0000256" key="1">
    <source>
        <dbReference type="SAM" id="MobiDB-lite"/>
    </source>
</evidence>
<dbReference type="AlphaFoldDB" id="A0A4Q9VF36"/>
<feature type="compositionally biased region" description="Low complexity" evidence="1">
    <location>
        <begin position="107"/>
        <end position="117"/>
    </location>
</feature>
<comment type="caution">
    <text evidence="2">The sequence shown here is derived from an EMBL/GenBank/DDBJ whole genome shotgun (WGS) entry which is preliminary data.</text>
</comment>
<dbReference type="Proteomes" id="UP000292781">
    <property type="component" value="Unassembled WGS sequence"/>
</dbReference>
<feature type="region of interest" description="Disordered" evidence="1">
    <location>
        <begin position="79"/>
        <end position="171"/>
    </location>
</feature>
<feature type="compositionally biased region" description="Pro residues" evidence="1">
    <location>
        <begin position="125"/>
        <end position="145"/>
    </location>
</feature>
<dbReference type="RefSeq" id="WP_131311424.1">
    <property type="nucleotide sequence ID" value="NZ_SJFN01000043.1"/>
</dbReference>
<organism evidence="2 3">
    <name type="scientific">Siculibacillus lacustris</name>
    <dbReference type="NCBI Taxonomy" id="1549641"/>
    <lineage>
        <taxon>Bacteria</taxon>
        <taxon>Pseudomonadati</taxon>
        <taxon>Pseudomonadota</taxon>
        <taxon>Alphaproteobacteria</taxon>
        <taxon>Hyphomicrobiales</taxon>
        <taxon>Ancalomicrobiaceae</taxon>
        <taxon>Siculibacillus</taxon>
    </lineage>
</organism>
<evidence type="ECO:0000313" key="2">
    <source>
        <dbReference type="EMBL" id="TBW33485.1"/>
    </source>
</evidence>
<accession>A0A4Q9VF36</accession>
<feature type="compositionally biased region" description="Pro residues" evidence="1">
    <location>
        <begin position="79"/>
        <end position="97"/>
    </location>
</feature>
<protein>
    <submittedName>
        <fullName evidence="2">Uncharacterized protein</fullName>
    </submittedName>
</protein>
<gene>
    <name evidence="2" type="ORF">EYW49_20110</name>
</gene>